<dbReference type="SUPFAM" id="SSF52058">
    <property type="entry name" value="L domain-like"/>
    <property type="match status" value="2"/>
</dbReference>
<dbReference type="Gene3D" id="2.30.30.140">
    <property type="match status" value="1"/>
</dbReference>
<dbReference type="Gene3D" id="1.10.10.10">
    <property type="entry name" value="Winged helix-like DNA-binding domain superfamily/Winged helix DNA-binding domain"/>
    <property type="match status" value="1"/>
</dbReference>
<evidence type="ECO:0000256" key="1">
    <source>
        <dbReference type="ARBA" id="ARBA00004123"/>
    </source>
</evidence>
<sequence length="1502" mass="169049">MLENIRRTKPKHPLIVIEIRPRHKTLSKSVPRNVGYLVHYKRHIQSLEKLIEKLETTQNDYQQSVDAALMNGDKVKSEVQKWLKDVDKAINDAKRLNNEAGEDKTCLGGCCPNLKWRYGLSKRAVKEAEEMNKLNEEKRFETVSLQVHLPVEFETMSTGDFEAFEATRQAMDQVMKALKDDNVTVIAVHGMGGIGKTTMVKHVGVQVGKGKLFDHVIMAVVSQNPNLVKIQQQLAEMLDLNLNQQTEIARAARLKERIMRGKKILIILDDIWKTIDLSLIGIPDHYELQNCKAKVLLTTRIRNVCHAMKSQEKIHLNILSEEDSWALFVKKANRSFESTNFYDIARKVAGECGGLPIALIAVARALGDKDLEEWREAARRLEMSQTTNLDDEGDVFRCIKLSYDYLKGNDAKSFFLFCCLFPEDSDIQIEDLLKYGIGKGLFRDANSMQEARSTAHSVAKYLKACSLVLDGEEDGCVRMHDVIRDMAILIASSGDGHGFFVKAGCDLKDWPKNSLEDYSAISLMGNEICNLPDELVCPKLQILLLQSNFEVEEIPEDFFQSPNALRVFDISSTQISSLPSSFNLLTKLQALHLDNCQTITDVSILGELKKLEVLSMRESVIEELPEEFGHLTNLRMLDLTLSAYIATIPSNVISRLSKLEELYMQQSFADWGKKVEGEDDKTNASFDELISLCYLNILKVDISDAECLPKNVGFLRNWANFDICISRNQFHRSINVQLSKNTITPHSTSRALLLDTTINTLPDWFNITVTERAEKIIYMEPRSLTNILVEYDHWKSHGLKFLHIQACSEMVTLMNTVTRVPNKPVLESLEELRLFLWDCLQQLCVGELPQGSLGNLKILGVEQCDGVTDALVPSNLLRRLQNLEVLIVGGADMVYTFRSQGLEQGETVLTKLREMKLENLPELTNIWNGPAQPAIFHNLKTLIISKCKKLKTLFTFDIAQCLLQLEELWVEECHSLDKLFGVSEGLIVQDDEIIFPQLKNLALQSLSKLTSVLAGSATLLCPSLEYLHVLECPEFLTSTSDFHSNMQVQVNNEQHFLFLRKRFQRGGRTSGNGRSAAVSSAPLPRMHGDMETQIHRIEQEAYCSLLRAFSAQSDAITWDKETLMTNLRKELRVSDEEHRELLSRVHADDMIQRIRQWRKSGLQPGTLNAAQPVHDPLPSPTVSASRKKQKTSQSLSLGAPTPALPPSMQPSSSALRRGPPPGPRNKKPKSSTQYPSANIPLRPQAANRGPAGAFLESEPAEGETSDPLVGRKVWTRWPEDNHFYEAVITNFNRAEGLHALVYDIGTVDETWEWVNLKEISPEDIRWEADDPGISRKGGRPGPGPGRGNKKSMARGGLVSGAGRGRGTAKGSKKDLPPQLNGIGRKAMSDIEILHTDSLIKEVERVFRASHPDPMEIEKAKKVLKEHEQALVDAITRLEDASDVESDEHTFSQRQTLDQERGWRKRQYDEMAEGRAVDGSNGNKMTREGRIASDDQRFEGNDI</sequence>
<feature type="compositionally biased region" description="Gly residues" evidence="6">
    <location>
        <begin position="1357"/>
        <end position="1367"/>
    </location>
</feature>
<keyword evidence="4" id="KW-0539">Nucleus</keyword>
<feature type="domain" description="ENT" evidence="7">
    <location>
        <begin position="1090"/>
        <end position="1177"/>
    </location>
</feature>
<dbReference type="InterPro" id="IPR057135">
    <property type="entry name" value="At4g27190-like_LRR"/>
</dbReference>
<dbReference type="PANTHER" id="PTHR33432">
    <property type="entry name" value="PROTEIN EMSY-LIKE 4"/>
    <property type="match status" value="1"/>
</dbReference>
<keyword evidence="9" id="KW-1185">Reference proteome</keyword>
<dbReference type="GO" id="GO:0043531">
    <property type="term" value="F:ADP binding"/>
    <property type="evidence" value="ECO:0007669"/>
    <property type="project" value="InterPro"/>
</dbReference>
<organism evidence="8 9">
    <name type="scientific">Malus domestica</name>
    <name type="common">Apple</name>
    <name type="synonym">Pyrus malus</name>
    <dbReference type="NCBI Taxonomy" id="3750"/>
    <lineage>
        <taxon>Eukaryota</taxon>
        <taxon>Viridiplantae</taxon>
        <taxon>Streptophyta</taxon>
        <taxon>Embryophyta</taxon>
        <taxon>Tracheophyta</taxon>
        <taxon>Spermatophyta</taxon>
        <taxon>Magnoliopsida</taxon>
        <taxon>eudicotyledons</taxon>
        <taxon>Gunneridae</taxon>
        <taxon>Pentapetalae</taxon>
        <taxon>rosids</taxon>
        <taxon>fabids</taxon>
        <taxon>Rosales</taxon>
        <taxon>Rosaceae</taxon>
        <taxon>Amygdaloideae</taxon>
        <taxon>Maleae</taxon>
        <taxon>Malus</taxon>
    </lineage>
</organism>
<keyword evidence="5" id="KW-0175">Coiled coil</keyword>
<evidence type="ECO:0000256" key="2">
    <source>
        <dbReference type="ARBA" id="ARBA00022737"/>
    </source>
</evidence>
<dbReference type="InterPro" id="IPR033485">
    <property type="entry name" value="EMSY-LIKE_plant"/>
</dbReference>
<feature type="compositionally biased region" description="Basic and acidic residues" evidence="6">
    <location>
        <begin position="1484"/>
        <end position="1502"/>
    </location>
</feature>
<dbReference type="STRING" id="3750.A0A498IV24"/>
<feature type="coiled-coil region" evidence="5">
    <location>
        <begin position="37"/>
        <end position="99"/>
    </location>
</feature>
<dbReference type="GO" id="GO:0050832">
    <property type="term" value="P:defense response to fungus"/>
    <property type="evidence" value="ECO:0007669"/>
    <property type="project" value="InterPro"/>
</dbReference>
<evidence type="ECO:0000313" key="8">
    <source>
        <dbReference type="EMBL" id="RXH85251.1"/>
    </source>
</evidence>
<comment type="subcellular location">
    <subcellularLocation>
        <location evidence="1">Nucleus</location>
    </subcellularLocation>
</comment>
<dbReference type="Gene3D" id="1.10.8.430">
    <property type="entry name" value="Helical domain of apoptotic protease-activating factors"/>
    <property type="match status" value="1"/>
</dbReference>
<dbReference type="InterPro" id="IPR027417">
    <property type="entry name" value="P-loop_NTPase"/>
</dbReference>
<dbReference type="FunFam" id="3.40.50.300:FF:001091">
    <property type="entry name" value="Probable disease resistance protein At1g61300"/>
    <property type="match status" value="1"/>
</dbReference>
<dbReference type="GO" id="GO:0005634">
    <property type="term" value="C:nucleus"/>
    <property type="evidence" value="ECO:0007669"/>
    <property type="project" value="UniProtKB-SubCell"/>
</dbReference>
<protein>
    <recommendedName>
        <fullName evidence="7">ENT domain-containing protein</fullName>
    </recommendedName>
</protein>
<keyword evidence="2" id="KW-0677">Repeat</keyword>
<evidence type="ECO:0000256" key="3">
    <source>
        <dbReference type="ARBA" id="ARBA00022821"/>
    </source>
</evidence>
<keyword evidence="3" id="KW-0611">Plant defense</keyword>
<feature type="compositionally biased region" description="Basic and acidic residues" evidence="6">
    <location>
        <begin position="1446"/>
        <end position="1475"/>
    </location>
</feature>
<dbReference type="CDD" id="cd20404">
    <property type="entry name" value="Tudor_Agenet_AtEML-like"/>
    <property type="match status" value="1"/>
</dbReference>
<feature type="region of interest" description="Disordered" evidence="6">
    <location>
        <begin position="1327"/>
        <end position="1382"/>
    </location>
</feature>
<evidence type="ECO:0000313" key="9">
    <source>
        <dbReference type="Proteomes" id="UP000290289"/>
    </source>
</evidence>
<name>A0A498IV24_MALDO</name>
<evidence type="ECO:0000256" key="4">
    <source>
        <dbReference type="ARBA" id="ARBA00023242"/>
    </source>
</evidence>
<dbReference type="Gene3D" id="1.10.1240.40">
    <property type="entry name" value="ENT domain"/>
    <property type="match status" value="1"/>
</dbReference>
<evidence type="ECO:0000259" key="7">
    <source>
        <dbReference type="PROSITE" id="PS51138"/>
    </source>
</evidence>
<dbReference type="EMBL" id="RDQH01000337">
    <property type="protein sequence ID" value="RXH85251.1"/>
    <property type="molecule type" value="Genomic_DNA"/>
</dbReference>
<dbReference type="InterPro" id="IPR036142">
    <property type="entry name" value="ENT_dom-like_sf"/>
</dbReference>
<dbReference type="SUPFAM" id="SSF158639">
    <property type="entry name" value="ENT-like"/>
    <property type="match status" value="1"/>
</dbReference>
<dbReference type="Pfam" id="PF23598">
    <property type="entry name" value="LRR_14"/>
    <property type="match status" value="1"/>
</dbReference>
<dbReference type="PANTHER" id="PTHR33432:SF27">
    <property type="entry name" value="PROTEIN EMSY-LIKE 3"/>
    <property type="match status" value="1"/>
</dbReference>
<dbReference type="InterPro" id="IPR002182">
    <property type="entry name" value="NB-ARC"/>
</dbReference>
<dbReference type="InterPro" id="IPR042197">
    <property type="entry name" value="Apaf_helical"/>
</dbReference>
<gene>
    <name evidence="8" type="ORF">DVH24_042019</name>
</gene>
<accession>A0A498IV24</accession>
<dbReference type="Pfam" id="PF23247">
    <property type="entry name" value="LRR_RPS2"/>
    <property type="match status" value="1"/>
</dbReference>
<dbReference type="InterPro" id="IPR032675">
    <property type="entry name" value="LRR_dom_sf"/>
</dbReference>
<comment type="caution">
    <text evidence="8">The sequence shown here is derived from an EMBL/GenBank/DDBJ whole genome shotgun (WGS) entry which is preliminary data.</text>
</comment>
<dbReference type="Proteomes" id="UP000290289">
    <property type="component" value="Chromosome 11"/>
</dbReference>
<reference evidence="8 9" key="1">
    <citation type="submission" date="2018-10" db="EMBL/GenBank/DDBJ databases">
        <title>A high-quality apple genome assembly.</title>
        <authorList>
            <person name="Hu J."/>
        </authorList>
    </citation>
    <scope>NUCLEOTIDE SEQUENCE [LARGE SCALE GENOMIC DNA]</scope>
    <source>
        <strain evidence="9">cv. HFTH1</strain>
        <tissue evidence="8">Young leaf</tissue>
    </source>
</reference>
<dbReference type="Gene3D" id="3.40.50.300">
    <property type="entry name" value="P-loop containing nucleotide triphosphate hydrolases"/>
    <property type="match status" value="1"/>
</dbReference>
<feature type="region of interest" description="Disordered" evidence="6">
    <location>
        <begin position="1441"/>
        <end position="1502"/>
    </location>
</feature>
<dbReference type="InterPro" id="IPR036388">
    <property type="entry name" value="WH-like_DNA-bd_sf"/>
</dbReference>
<dbReference type="InterPro" id="IPR005491">
    <property type="entry name" value="ENT_dom"/>
</dbReference>
<dbReference type="Gene3D" id="3.80.10.10">
    <property type="entry name" value="Ribonuclease Inhibitor"/>
    <property type="match status" value="1"/>
</dbReference>
<dbReference type="Pfam" id="PF03735">
    <property type="entry name" value="ENT"/>
    <property type="match status" value="1"/>
</dbReference>
<dbReference type="SUPFAM" id="SSF52540">
    <property type="entry name" value="P-loop containing nucleoside triphosphate hydrolases"/>
    <property type="match status" value="1"/>
</dbReference>
<dbReference type="SUPFAM" id="SSF63748">
    <property type="entry name" value="Tudor/PWWP/MBT"/>
    <property type="match status" value="1"/>
</dbReference>
<proteinExistence type="predicted"/>
<dbReference type="PRINTS" id="PR00364">
    <property type="entry name" value="DISEASERSIST"/>
</dbReference>
<dbReference type="PROSITE" id="PS51138">
    <property type="entry name" value="ENT"/>
    <property type="match status" value="1"/>
</dbReference>
<evidence type="ECO:0000256" key="5">
    <source>
        <dbReference type="SAM" id="Coils"/>
    </source>
</evidence>
<dbReference type="InterPro" id="IPR055414">
    <property type="entry name" value="LRR_R13L4/SHOC2-like"/>
</dbReference>
<dbReference type="FunFam" id="1.10.1240.40:FF:000005">
    <property type="entry name" value="ENT domain containing protein, expressed"/>
    <property type="match status" value="1"/>
</dbReference>
<dbReference type="SMART" id="SM01191">
    <property type="entry name" value="ENT"/>
    <property type="match status" value="1"/>
</dbReference>
<feature type="region of interest" description="Disordered" evidence="6">
    <location>
        <begin position="1163"/>
        <end position="1267"/>
    </location>
</feature>
<dbReference type="Pfam" id="PF00931">
    <property type="entry name" value="NB-ARC"/>
    <property type="match status" value="1"/>
</dbReference>
<evidence type="ECO:0000256" key="6">
    <source>
        <dbReference type="SAM" id="MobiDB-lite"/>
    </source>
</evidence>